<protein>
    <submittedName>
        <fullName evidence="1">Uncharacterized protein</fullName>
    </submittedName>
</protein>
<accession>A0A2H3ARR3</accession>
<name>A0A2H3ARR3_9AGAR</name>
<reference evidence="2" key="1">
    <citation type="journal article" date="2017" name="Nat. Ecol. Evol.">
        <title>Genome expansion and lineage-specific genetic innovations in the forest pathogenic fungi Armillaria.</title>
        <authorList>
            <person name="Sipos G."/>
            <person name="Prasanna A.N."/>
            <person name="Walter M.C."/>
            <person name="O'Connor E."/>
            <person name="Balint B."/>
            <person name="Krizsan K."/>
            <person name="Kiss B."/>
            <person name="Hess J."/>
            <person name="Varga T."/>
            <person name="Slot J."/>
            <person name="Riley R."/>
            <person name="Boka B."/>
            <person name="Rigling D."/>
            <person name="Barry K."/>
            <person name="Lee J."/>
            <person name="Mihaltcheva S."/>
            <person name="LaButti K."/>
            <person name="Lipzen A."/>
            <person name="Waldron R."/>
            <person name="Moloney N.M."/>
            <person name="Sperisen C."/>
            <person name="Kredics L."/>
            <person name="Vagvoelgyi C."/>
            <person name="Patrignani A."/>
            <person name="Fitzpatrick D."/>
            <person name="Nagy I."/>
            <person name="Doyle S."/>
            <person name="Anderson J.B."/>
            <person name="Grigoriev I.V."/>
            <person name="Gueldener U."/>
            <person name="Muensterkoetter M."/>
            <person name="Nagy L.G."/>
        </authorList>
    </citation>
    <scope>NUCLEOTIDE SEQUENCE [LARGE SCALE GENOMIC DNA]</scope>
    <source>
        <strain evidence="2">28-4</strain>
    </source>
</reference>
<proteinExistence type="predicted"/>
<dbReference type="AlphaFoldDB" id="A0A2H3ARR3"/>
<gene>
    <name evidence="1" type="ORF">ARMSODRAFT_659183</name>
</gene>
<keyword evidence="2" id="KW-1185">Reference proteome</keyword>
<dbReference type="EMBL" id="KZ293475">
    <property type="protein sequence ID" value="PBK61455.1"/>
    <property type="molecule type" value="Genomic_DNA"/>
</dbReference>
<evidence type="ECO:0000313" key="1">
    <source>
        <dbReference type="EMBL" id="PBK61455.1"/>
    </source>
</evidence>
<organism evidence="1 2">
    <name type="scientific">Armillaria solidipes</name>
    <dbReference type="NCBI Taxonomy" id="1076256"/>
    <lineage>
        <taxon>Eukaryota</taxon>
        <taxon>Fungi</taxon>
        <taxon>Dikarya</taxon>
        <taxon>Basidiomycota</taxon>
        <taxon>Agaricomycotina</taxon>
        <taxon>Agaricomycetes</taxon>
        <taxon>Agaricomycetidae</taxon>
        <taxon>Agaricales</taxon>
        <taxon>Marasmiineae</taxon>
        <taxon>Physalacriaceae</taxon>
        <taxon>Armillaria</taxon>
    </lineage>
</organism>
<dbReference type="Proteomes" id="UP000218334">
    <property type="component" value="Unassembled WGS sequence"/>
</dbReference>
<evidence type="ECO:0000313" key="2">
    <source>
        <dbReference type="Proteomes" id="UP000218334"/>
    </source>
</evidence>
<sequence>MDCNTTALSRNLSGHPVVASRVYWSVSKRKTAFFHLVFHGNPPPGLRGSFVDAGKPGRVAEDDAEQSVGFVSGKADDALLVISLCQLRARIWHWCMARAVCVGWQQFYHSMRMSSRDKRLDGRTLLDRATAINQSHYRKRLENAVENMDHKEIPIWDQHDWGCW</sequence>